<keyword evidence="2" id="KW-1185">Reference proteome</keyword>
<dbReference type="OrthoDB" id="2910287at2759"/>
<dbReference type="Proteomes" id="UP000325672">
    <property type="component" value="Unassembled WGS sequence"/>
</dbReference>
<organism evidence="1 2">
    <name type="scientific">Aspergillus pseudotamarii</name>
    <dbReference type="NCBI Taxonomy" id="132259"/>
    <lineage>
        <taxon>Eukaryota</taxon>
        <taxon>Fungi</taxon>
        <taxon>Dikarya</taxon>
        <taxon>Ascomycota</taxon>
        <taxon>Pezizomycotina</taxon>
        <taxon>Eurotiomycetes</taxon>
        <taxon>Eurotiomycetidae</taxon>
        <taxon>Eurotiales</taxon>
        <taxon>Aspergillaceae</taxon>
        <taxon>Aspergillus</taxon>
        <taxon>Aspergillus subgen. Circumdati</taxon>
    </lineage>
</organism>
<gene>
    <name evidence="1" type="ORF">BDV38DRAFT_281445</name>
</gene>
<evidence type="ECO:0000313" key="2">
    <source>
        <dbReference type="Proteomes" id="UP000325672"/>
    </source>
</evidence>
<protein>
    <submittedName>
        <fullName evidence="1">Uncharacterized protein</fullName>
    </submittedName>
</protein>
<accession>A0A5N6SZL7</accession>
<dbReference type="RefSeq" id="XP_031914946.1">
    <property type="nucleotide sequence ID" value="XM_032059552.1"/>
</dbReference>
<dbReference type="GeneID" id="43643762"/>
<evidence type="ECO:0000313" key="1">
    <source>
        <dbReference type="EMBL" id="KAE8138883.1"/>
    </source>
</evidence>
<name>A0A5N6SZL7_ASPPS</name>
<proteinExistence type="predicted"/>
<dbReference type="AlphaFoldDB" id="A0A5N6SZL7"/>
<sequence>MDFTTLAPVLVGASLHNQATASRNVYMCPGPNWTDPCSLFSFNIGECLNIEFWDTLGSIGPDPDLVCYLWIESGNCVNTVGNIDSGGIVDPGIAGLQTWDDGETGKPAGYWFNEAKSNVPGP</sequence>
<dbReference type="EMBL" id="ML743568">
    <property type="protein sequence ID" value="KAE8138883.1"/>
    <property type="molecule type" value="Genomic_DNA"/>
</dbReference>
<reference evidence="1 2" key="1">
    <citation type="submission" date="2019-04" db="EMBL/GenBank/DDBJ databases">
        <title>Friends and foes A comparative genomics study of 23 Aspergillus species from section Flavi.</title>
        <authorList>
            <consortium name="DOE Joint Genome Institute"/>
            <person name="Kjaerbolling I."/>
            <person name="Vesth T."/>
            <person name="Frisvad J.C."/>
            <person name="Nybo J.L."/>
            <person name="Theobald S."/>
            <person name="Kildgaard S."/>
            <person name="Isbrandt T."/>
            <person name="Kuo A."/>
            <person name="Sato A."/>
            <person name="Lyhne E.K."/>
            <person name="Kogle M.E."/>
            <person name="Wiebenga A."/>
            <person name="Kun R.S."/>
            <person name="Lubbers R.J."/>
            <person name="Makela M.R."/>
            <person name="Barry K."/>
            <person name="Chovatia M."/>
            <person name="Clum A."/>
            <person name="Daum C."/>
            <person name="Haridas S."/>
            <person name="He G."/>
            <person name="LaButti K."/>
            <person name="Lipzen A."/>
            <person name="Mondo S."/>
            <person name="Riley R."/>
            <person name="Salamov A."/>
            <person name="Simmons B.A."/>
            <person name="Magnuson J.K."/>
            <person name="Henrissat B."/>
            <person name="Mortensen U.H."/>
            <person name="Larsen T.O."/>
            <person name="Devries R.P."/>
            <person name="Grigoriev I.V."/>
            <person name="Machida M."/>
            <person name="Baker S.E."/>
            <person name="Andersen M.R."/>
        </authorList>
    </citation>
    <scope>NUCLEOTIDE SEQUENCE [LARGE SCALE GENOMIC DNA]</scope>
    <source>
        <strain evidence="1 2">CBS 117625</strain>
    </source>
</reference>